<dbReference type="InterPro" id="IPR019734">
    <property type="entry name" value="TPR_rpt"/>
</dbReference>
<dbReference type="SUPFAM" id="SSF48452">
    <property type="entry name" value="TPR-like"/>
    <property type="match status" value="3"/>
</dbReference>
<feature type="repeat" description="TPR" evidence="3">
    <location>
        <begin position="396"/>
        <end position="429"/>
    </location>
</feature>
<dbReference type="EMBL" id="JABKKE010000013">
    <property type="protein sequence ID" value="NPE14405.1"/>
    <property type="molecule type" value="Genomic_DNA"/>
</dbReference>
<dbReference type="InterPro" id="IPR011990">
    <property type="entry name" value="TPR-like_helical_dom_sf"/>
</dbReference>
<evidence type="ECO:0000313" key="5">
    <source>
        <dbReference type="Proteomes" id="UP001193734"/>
    </source>
</evidence>
<comment type="caution">
    <text evidence="4">The sequence shown here is derived from an EMBL/GenBank/DDBJ whole genome shotgun (WGS) entry which is preliminary data.</text>
</comment>
<evidence type="ECO:0000313" key="4">
    <source>
        <dbReference type="EMBL" id="NPE14405.1"/>
    </source>
</evidence>
<keyword evidence="5" id="KW-1185">Reference proteome</keyword>
<keyword evidence="1" id="KW-0677">Repeat</keyword>
<dbReference type="Pfam" id="PF13432">
    <property type="entry name" value="TPR_16"/>
    <property type="match status" value="1"/>
</dbReference>
<keyword evidence="2 3" id="KW-0802">TPR repeat</keyword>
<protein>
    <submittedName>
        <fullName evidence="4">Tetratricopeptide repeat protein</fullName>
    </submittedName>
</protein>
<dbReference type="InterPro" id="IPR051012">
    <property type="entry name" value="CellSynth/LPSAsmb/PSIAsmb"/>
</dbReference>
<dbReference type="PROSITE" id="PS50005">
    <property type="entry name" value="TPR"/>
    <property type="match status" value="3"/>
</dbReference>
<name>A0ABX2AXN0_9BACT</name>
<dbReference type="RefSeq" id="WP_172175026.1">
    <property type="nucleotide sequence ID" value="NZ_CASGIA010000040.1"/>
</dbReference>
<organism evidence="4 5">
    <name type="scientific">Xylanibacter rodentium</name>
    <dbReference type="NCBI Taxonomy" id="2736289"/>
    <lineage>
        <taxon>Bacteria</taxon>
        <taxon>Pseudomonadati</taxon>
        <taxon>Bacteroidota</taxon>
        <taxon>Bacteroidia</taxon>
        <taxon>Bacteroidales</taxon>
        <taxon>Prevotellaceae</taxon>
        <taxon>Xylanibacter</taxon>
    </lineage>
</organism>
<reference evidence="4 5" key="1">
    <citation type="submission" date="2020-05" db="EMBL/GenBank/DDBJ databases">
        <title>Distinct polysaccharide utilization as determinants for interspecies competition between intestinal Prevotella spp.</title>
        <authorList>
            <person name="Galvez E.J.C."/>
            <person name="Iljazovic A."/>
            <person name="Strowig T."/>
        </authorList>
    </citation>
    <scope>NUCLEOTIDE SEQUENCE [LARGE SCALE GENOMIC DNA]</scope>
    <source>
        <strain evidence="4 5">PROD</strain>
    </source>
</reference>
<dbReference type="PANTHER" id="PTHR45586">
    <property type="entry name" value="TPR REPEAT-CONTAINING PROTEIN PA4667"/>
    <property type="match status" value="1"/>
</dbReference>
<dbReference type="GeneID" id="82157848"/>
<dbReference type="SMART" id="SM00028">
    <property type="entry name" value="TPR"/>
    <property type="match status" value="8"/>
</dbReference>
<feature type="repeat" description="TPR" evidence="3">
    <location>
        <begin position="83"/>
        <end position="116"/>
    </location>
</feature>
<evidence type="ECO:0000256" key="1">
    <source>
        <dbReference type="ARBA" id="ARBA00022737"/>
    </source>
</evidence>
<dbReference type="Gene3D" id="1.25.40.10">
    <property type="entry name" value="Tetratricopeptide repeat domain"/>
    <property type="match status" value="3"/>
</dbReference>
<evidence type="ECO:0000256" key="3">
    <source>
        <dbReference type="PROSITE-ProRule" id="PRU00339"/>
    </source>
</evidence>
<feature type="repeat" description="TPR" evidence="3">
    <location>
        <begin position="151"/>
        <end position="184"/>
    </location>
</feature>
<sequence>MANLLRVKSLQAFIAVVLTIAAGMVRPSSASAWRPADGDISGYDAKRKYDMFFLEAMVQRQKGNNTAAFDLLRYCEELNPQAPEVYFYLAQYYTSLKDKERALAHFKKAAELNPDNSTYLETLAQAYVANGRYEEAIAAIERLTQRNKGRDDMLSMLVQLYLQQGDYDNAIATLERMEELEGKNERLSFTKSDIYTKKGDKKAAISEMKMLADQYPNDLNYRGMYADMLLMNGEDTAAIGILRSILDEEPDNVRAMLSMRAHYKQEADTARADSVTMDILMNKNTTSANRVYIMRQEIAESEENGGDSIRIMEYFDRMRGSLSQPDVDVAMLQVAYMNLKKMPRDDMRKVLEWILGVAPDNAAARLELVSYAWNRDDMPAVVELCRAARQYNPDNMGFYYYQGMAYYRMEDEDSALEAFQNGISVIAEDSNPDLASDFYSVMGDLLFQRGRGAEAFAAYDSCLQWKADNIGCLNNYAYYLSLEERELEKAERMSYKTIKAEPENATYLDTYAWILFLEGRYAESRVYIDQAVQHDADAGAVILDHAGDIHAMCGDMDKAVELWRKAAEKDAGNKLLKKKIKQKKYLKK</sequence>
<dbReference type="InterPro" id="IPR013105">
    <property type="entry name" value="TPR_2"/>
</dbReference>
<dbReference type="Proteomes" id="UP001193734">
    <property type="component" value="Unassembled WGS sequence"/>
</dbReference>
<proteinExistence type="predicted"/>
<gene>
    <name evidence="4" type="ORF">HPS55_08715</name>
</gene>
<dbReference type="Pfam" id="PF07719">
    <property type="entry name" value="TPR_2"/>
    <property type="match status" value="1"/>
</dbReference>
<accession>A0ABX2AXN0</accession>
<evidence type="ECO:0000256" key="2">
    <source>
        <dbReference type="ARBA" id="ARBA00022803"/>
    </source>
</evidence>
<dbReference type="PROSITE" id="PS50293">
    <property type="entry name" value="TPR_REGION"/>
    <property type="match status" value="1"/>
</dbReference>
<dbReference type="PANTHER" id="PTHR45586:SF1">
    <property type="entry name" value="LIPOPOLYSACCHARIDE ASSEMBLY PROTEIN B"/>
    <property type="match status" value="1"/>
</dbReference>